<dbReference type="AlphaFoldDB" id="A0A163PUL2"/>
<keyword evidence="1" id="KW-0812">Transmembrane</keyword>
<dbReference type="STRING" id="43678.OJAG_38410"/>
<sequence>MFGPPVAALAALCAVSAAVLILAGSVRVRRHPTRKVLDAALTHERTTSAVAGLLALLVIAYALSPVGAADLTSSTHTPGLLLAVAPPATAVLLLAVRAVGELTWPRTQGAVRTAALSRRSVRSLGEWRLTLFLVTVAVSAVGLVVFGLTAGEGGRAVDAPIQVSPDGWSTGSSGPYPGWPYGVPLLVALAVVTLATLGVLKLVSRRSVVSGATAAEDDALRRLSAAHVLAGVQLLVGLGTAAVMLLASLALFSADRSPAAFVAFAVATAIGITSVVAGLSVLARHPAPAAPAAPQPSAA</sequence>
<gene>
    <name evidence="2" type="ORF">OJAG_38410</name>
</gene>
<feature type="transmembrane region" description="Helical" evidence="1">
    <location>
        <begin position="259"/>
        <end position="282"/>
    </location>
</feature>
<comment type="caution">
    <text evidence="2">The sequence shown here is derived from an EMBL/GenBank/DDBJ whole genome shotgun (WGS) entry which is preliminary data.</text>
</comment>
<feature type="transmembrane region" description="Helical" evidence="1">
    <location>
        <begin position="181"/>
        <end position="200"/>
    </location>
</feature>
<organism evidence="2 3">
    <name type="scientific">Oerskovia enterophila</name>
    <dbReference type="NCBI Taxonomy" id="43678"/>
    <lineage>
        <taxon>Bacteria</taxon>
        <taxon>Bacillati</taxon>
        <taxon>Actinomycetota</taxon>
        <taxon>Actinomycetes</taxon>
        <taxon>Micrococcales</taxon>
        <taxon>Cellulomonadaceae</taxon>
        <taxon>Oerskovia</taxon>
    </lineage>
</organism>
<evidence type="ECO:0000313" key="3">
    <source>
        <dbReference type="Proteomes" id="UP000076447"/>
    </source>
</evidence>
<feature type="transmembrane region" description="Helical" evidence="1">
    <location>
        <begin position="6"/>
        <end position="28"/>
    </location>
</feature>
<feature type="transmembrane region" description="Helical" evidence="1">
    <location>
        <begin position="49"/>
        <end position="68"/>
    </location>
</feature>
<keyword evidence="1" id="KW-0472">Membrane</keyword>
<dbReference type="PATRIC" id="fig|43678.3.peg.4012"/>
<proteinExistence type="predicted"/>
<feature type="transmembrane region" description="Helical" evidence="1">
    <location>
        <begin position="129"/>
        <end position="150"/>
    </location>
</feature>
<feature type="transmembrane region" description="Helical" evidence="1">
    <location>
        <begin position="80"/>
        <end position="99"/>
    </location>
</feature>
<evidence type="ECO:0000313" key="2">
    <source>
        <dbReference type="EMBL" id="KZM33521.1"/>
    </source>
</evidence>
<dbReference type="EMBL" id="LRIE01000085">
    <property type="protein sequence ID" value="KZM33521.1"/>
    <property type="molecule type" value="Genomic_DNA"/>
</dbReference>
<name>A0A163PUL2_9CELL</name>
<reference evidence="2 3" key="1">
    <citation type="submission" date="2016-01" db="EMBL/GenBank/DDBJ databases">
        <title>Genome sequence of Oerskovia enterophila VJag, an agar and cellulose degrading bacterium.</title>
        <authorList>
            <person name="Poehlein A."/>
            <person name="Jag V."/>
            <person name="Bengelsdorf F."/>
            <person name="Duerre P."/>
            <person name="Daniel R."/>
        </authorList>
    </citation>
    <scope>NUCLEOTIDE SEQUENCE [LARGE SCALE GENOMIC DNA]</scope>
    <source>
        <strain evidence="2 3">VJag</strain>
    </source>
</reference>
<feature type="transmembrane region" description="Helical" evidence="1">
    <location>
        <begin position="228"/>
        <end position="253"/>
    </location>
</feature>
<dbReference type="Proteomes" id="UP000076447">
    <property type="component" value="Unassembled WGS sequence"/>
</dbReference>
<protein>
    <submittedName>
        <fullName evidence="2">Uncharacterized protein</fullName>
    </submittedName>
</protein>
<evidence type="ECO:0000256" key="1">
    <source>
        <dbReference type="SAM" id="Phobius"/>
    </source>
</evidence>
<dbReference type="RefSeq" id="WP_068710228.1">
    <property type="nucleotide sequence ID" value="NZ_LRIE01000085.1"/>
</dbReference>
<keyword evidence="1" id="KW-1133">Transmembrane helix</keyword>
<accession>A0A163PUL2</accession>